<dbReference type="Proteomes" id="UP000669179">
    <property type="component" value="Unassembled WGS sequence"/>
</dbReference>
<feature type="region of interest" description="Disordered" evidence="1">
    <location>
        <begin position="1"/>
        <end position="24"/>
    </location>
</feature>
<sequence>MEKDPRNKTLSPDDSRRPSRVFGVPETLPPAVKARIAKGYRWDEVRGDFVCVWGAV</sequence>
<dbReference type="AlphaFoldDB" id="A0A939TA80"/>
<reference evidence="2" key="1">
    <citation type="submission" date="2021-03" db="EMBL/GenBank/DDBJ databases">
        <authorList>
            <person name="Kanchanasin P."/>
            <person name="Saeng-In P."/>
            <person name="Phongsopitanun W."/>
            <person name="Yuki M."/>
            <person name="Kudo T."/>
            <person name="Ohkuma M."/>
            <person name="Tanasupawat S."/>
        </authorList>
    </citation>
    <scope>NUCLEOTIDE SEQUENCE</scope>
    <source>
        <strain evidence="2">GKU 128</strain>
    </source>
</reference>
<evidence type="ECO:0000256" key="1">
    <source>
        <dbReference type="SAM" id="MobiDB-lite"/>
    </source>
</evidence>
<feature type="compositionally biased region" description="Basic and acidic residues" evidence="1">
    <location>
        <begin position="1"/>
        <end position="17"/>
    </location>
</feature>
<dbReference type="RefSeq" id="WP_208264099.1">
    <property type="nucleotide sequence ID" value="NZ_JAGEOJ010000045.1"/>
</dbReference>
<evidence type="ECO:0000313" key="3">
    <source>
        <dbReference type="Proteomes" id="UP000669179"/>
    </source>
</evidence>
<dbReference type="EMBL" id="JAGEOJ010000045">
    <property type="protein sequence ID" value="MBO2455858.1"/>
    <property type="molecule type" value="Genomic_DNA"/>
</dbReference>
<evidence type="ECO:0000313" key="2">
    <source>
        <dbReference type="EMBL" id="MBO2455858.1"/>
    </source>
</evidence>
<protein>
    <submittedName>
        <fullName evidence="2">Uncharacterized protein</fullName>
    </submittedName>
</protein>
<keyword evidence="3" id="KW-1185">Reference proteome</keyword>
<organism evidence="2 3">
    <name type="scientific">Actinomadura barringtoniae</name>
    <dbReference type="NCBI Taxonomy" id="1427535"/>
    <lineage>
        <taxon>Bacteria</taxon>
        <taxon>Bacillati</taxon>
        <taxon>Actinomycetota</taxon>
        <taxon>Actinomycetes</taxon>
        <taxon>Streptosporangiales</taxon>
        <taxon>Thermomonosporaceae</taxon>
        <taxon>Actinomadura</taxon>
    </lineage>
</organism>
<comment type="caution">
    <text evidence="2">The sequence shown here is derived from an EMBL/GenBank/DDBJ whole genome shotgun (WGS) entry which is preliminary data.</text>
</comment>
<proteinExistence type="predicted"/>
<name>A0A939TA80_9ACTN</name>
<accession>A0A939TA80</accession>
<gene>
    <name evidence="2" type="ORF">J4573_52900</name>
</gene>